<sequence>MRMLDLTQDFSVHTPAFASYDGPSVKWVKRLAFDRAGGQEITTTLHVSTHLDAPAHFFSGGKFIGDLPLDFLVGPACVVDLERMGIGDYQLYGPEHFERWQGETGLRIERGDILVIHTGYHRYYPENWCDRSEVDETRYFIRHPGPTRDFAEWVLERGVRWLAVDAGSADHPMNTVIRRLRADEVEDAEARLGRGLDEVFPRADYQIMHTLLFPHDVVHIENLGGEIDQVLDRKVHLGCFPWRFQGGEAAFCRAVAFLDA</sequence>
<evidence type="ECO:0000313" key="1">
    <source>
        <dbReference type="EMBL" id="MBJ7598281.1"/>
    </source>
</evidence>
<organism evidence="1 2">
    <name type="scientific">Candidatus Nephthysia bennettiae</name>
    <dbReference type="NCBI Taxonomy" id="3127016"/>
    <lineage>
        <taxon>Bacteria</taxon>
        <taxon>Bacillati</taxon>
        <taxon>Candidatus Dormiibacterota</taxon>
        <taxon>Candidatus Dormibacteria</taxon>
        <taxon>Candidatus Dormibacterales</taxon>
        <taxon>Candidatus Dormibacteraceae</taxon>
        <taxon>Candidatus Nephthysia</taxon>
    </lineage>
</organism>
<keyword evidence="2" id="KW-1185">Reference proteome</keyword>
<dbReference type="InterPro" id="IPR037175">
    <property type="entry name" value="KFase_sf"/>
</dbReference>
<comment type="caution">
    <text evidence="1">The sequence shown here is derived from an EMBL/GenBank/DDBJ whole genome shotgun (WGS) entry which is preliminary data.</text>
</comment>
<dbReference type="PANTHER" id="PTHR31118">
    <property type="entry name" value="CYCLASE-LIKE PROTEIN 2"/>
    <property type="match status" value="1"/>
</dbReference>
<dbReference type="InterPro" id="IPR007325">
    <property type="entry name" value="KFase/CYL"/>
</dbReference>
<dbReference type="GO" id="GO:0019441">
    <property type="term" value="P:L-tryptophan catabolic process to kynurenine"/>
    <property type="evidence" value="ECO:0007669"/>
    <property type="project" value="InterPro"/>
</dbReference>
<dbReference type="Proteomes" id="UP000612893">
    <property type="component" value="Unassembled WGS sequence"/>
</dbReference>
<dbReference type="RefSeq" id="WP_338201154.1">
    <property type="nucleotide sequence ID" value="NZ_JAEKNR010000101.1"/>
</dbReference>
<accession>A0A934N769</accession>
<dbReference type="Gene3D" id="3.50.30.50">
    <property type="entry name" value="Putative cyclase"/>
    <property type="match status" value="1"/>
</dbReference>
<dbReference type="PANTHER" id="PTHR31118:SF32">
    <property type="entry name" value="KYNURENINE FORMAMIDASE"/>
    <property type="match status" value="1"/>
</dbReference>
<dbReference type="SUPFAM" id="SSF102198">
    <property type="entry name" value="Putative cyclase"/>
    <property type="match status" value="1"/>
</dbReference>
<dbReference type="EMBL" id="JAEKNR010000101">
    <property type="protein sequence ID" value="MBJ7598281.1"/>
    <property type="molecule type" value="Genomic_DNA"/>
</dbReference>
<dbReference type="Pfam" id="PF04199">
    <property type="entry name" value="Cyclase"/>
    <property type="match status" value="1"/>
</dbReference>
<dbReference type="AlphaFoldDB" id="A0A934N769"/>
<protein>
    <submittedName>
        <fullName evidence="1">Cyclase family protein</fullName>
    </submittedName>
</protein>
<dbReference type="GO" id="GO:0004061">
    <property type="term" value="F:arylformamidase activity"/>
    <property type="evidence" value="ECO:0007669"/>
    <property type="project" value="InterPro"/>
</dbReference>
<gene>
    <name evidence="1" type="ORF">JF922_09375</name>
</gene>
<evidence type="ECO:0000313" key="2">
    <source>
        <dbReference type="Proteomes" id="UP000612893"/>
    </source>
</evidence>
<reference evidence="1" key="1">
    <citation type="submission" date="2020-10" db="EMBL/GenBank/DDBJ databases">
        <title>Ca. Dormibacterota MAGs.</title>
        <authorList>
            <person name="Montgomery K."/>
        </authorList>
    </citation>
    <scope>NUCLEOTIDE SEQUENCE [LARGE SCALE GENOMIC DNA]</scope>
    <source>
        <strain evidence="1">SC8812_S17_10</strain>
    </source>
</reference>
<proteinExistence type="predicted"/>
<name>A0A934N769_9BACT</name>